<feature type="domain" description="Peptidase S12 Pab87-related C-terminal" evidence="2">
    <location>
        <begin position="396"/>
        <end position="488"/>
    </location>
</feature>
<evidence type="ECO:0000259" key="2">
    <source>
        <dbReference type="Pfam" id="PF11954"/>
    </source>
</evidence>
<dbReference type="PANTHER" id="PTHR46825">
    <property type="entry name" value="D-ALANYL-D-ALANINE-CARBOXYPEPTIDASE/ENDOPEPTIDASE AMPH"/>
    <property type="match status" value="1"/>
</dbReference>
<dbReference type="Pfam" id="PF11954">
    <property type="entry name" value="DUF3471"/>
    <property type="match status" value="1"/>
</dbReference>
<evidence type="ECO:0000313" key="3">
    <source>
        <dbReference type="EMBL" id="GHO51810.1"/>
    </source>
</evidence>
<comment type="caution">
    <text evidence="3">The sequence shown here is derived from an EMBL/GenBank/DDBJ whole genome shotgun (WGS) entry which is preliminary data.</text>
</comment>
<dbReference type="SUPFAM" id="SSF56601">
    <property type="entry name" value="beta-lactamase/transpeptidase-like"/>
    <property type="match status" value="1"/>
</dbReference>
<dbReference type="InterPro" id="IPR012338">
    <property type="entry name" value="Beta-lactam/transpept-like"/>
</dbReference>
<gene>
    <name evidence="3" type="ORF">KSB_02850</name>
</gene>
<dbReference type="Gene3D" id="2.40.128.600">
    <property type="match status" value="1"/>
</dbReference>
<keyword evidence="4" id="KW-1185">Reference proteome</keyword>
<organism evidence="3 4">
    <name type="scientific">Ktedonobacter robiniae</name>
    <dbReference type="NCBI Taxonomy" id="2778365"/>
    <lineage>
        <taxon>Bacteria</taxon>
        <taxon>Bacillati</taxon>
        <taxon>Chloroflexota</taxon>
        <taxon>Ktedonobacteria</taxon>
        <taxon>Ktedonobacterales</taxon>
        <taxon>Ktedonobacteraceae</taxon>
        <taxon>Ktedonobacter</taxon>
    </lineage>
</organism>
<sequence length="500" mass="56486">MAYTSPASVTGTDLQGYPEFVEVTMQEWKVPGVAVAIVKDDEIVFAQGFGKRDLAENLEVTPQTVFAIASCSKAFTSMALAILVDEGKLSWDEPVRNYFPALRLSDPTISRLVTLRDLLCHRTGIPGYDLVTLHSLMSRKELVGRLQYFEPNKGFRTTWQYNNAMYSLAGYLIEVVTGQTWEAFVQQRILTPLGMTNTYFSVQDVQQGADFAHPYKLIQDEPQRTDFYTREDAIGPAGSMSSTVLDMSKWLRCLLNKGKHSEGTLVSEEQFRELTSPQMVMSAFPHNLPKYPEEFYYSYALGWWTTCYRGHKLVQHSGGINGFSCLTTFLPDDNIGIVVLTNRQAHLVPVHGIFTYNAVDRLLQLENVPWNERTRQSYDKLKEQEAKSQQESLATRVPDAPLSHPLSAYAGQFEHPGGGTFTIVQDGDILKGWHNDLEYTFQHLHYDVFLVFLEHYNFYLKGSFVTNLNGDIENFVLPLEPAAKPLVFTRVVVEAPAASL</sequence>
<evidence type="ECO:0000259" key="1">
    <source>
        <dbReference type="Pfam" id="PF00144"/>
    </source>
</evidence>
<dbReference type="Proteomes" id="UP000654345">
    <property type="component" value="Unassembled WGS sequence"/>
</dbReference>
<dbReference type="Gene3D" id="3.40.710.10">
    <property type="entry name" value="DD-peptidase/beta-lactamase superfamily"/>
    <property type="match status" value="1"/>
</dbReference>
<dbReference type="RefSeq" id="WP_201368779.1">
    <property type="nucleotide sequence ID" value="NZ_BNJG01000001.1"/>
</dbReference>
<proteinExistence type="predicted"/>
<dbReference type="InterPro" id="IPR001466">
    <property type="entry name" value="Beta-lactam-related"/>
</dbReference>
<evidence type="ECO:0000313" key="4">
    <source>
        <dbReference type="Proteomes" id="UP000654345"/>
    </source>
</evidence>
<name>A0ABQ3UGH6_9CHLR</name>
<dbReference type="PANTHER" id="PTHR46825:SF15">
    <property type="entry name" value="BETA-LACTAMASE-RELATED DOMAIN-CONTAINING PROTEIN"/>
    <property type="match status" value="1"/>
</dbReference>
<dbReference type="InterPro" id="IPR050491">
    <property type="entry name" value="AmpC-like"/>
</dbReference>
<protein>
    <submittedName>
        <fullName evidence="3">Penicillin-binding protein</fullName>
    </submittedName>
</protein>
<feature type="domain" description="Beta-lactamase-related" evidence="1">
    <location>
        <begin position="23"/>
        <end position="345"/>
    </location>
</feature>
<dbReference type="InterPro" id="IPR021860">
    <property type="entry name" value="Peptidase_S12_Pab87-rel_C"/>
</dbReference>
<reference evidence="3 4" key="1">
    <citation type="journal article" date="2021" name="Int. J. Syst. Evol. Microbiol.">
        <title>Reticulibacter mediterranei gen. nov., sp. nov., within the new family Reticulibacteraceae fam. nov., and Ktedonospora formicarum gen. nov., sp. nov., Ktedonobacter robiniae sp. nov., Dictyobacter formicarum sp. nov. and Dictyobacter arantiisoli sp. nov., belonging to the class Ktedonobacteria.</title>
        <authorList>
            <person name="Yabe S."/>
            <person name="Zheng Y."/>
            <person name="Wang C.M."/>
            <person name="Sakai Y."/>
            <person name="Abe K."/>
            <person name="Yokota A."/>
            <person name="Donadio S."/>
            <person name="Cavaletti L."/>
            <person name="Monciardini P."/>
        </authorList>
    </citation>
    <scope>NUCLEOTIDE SEQUENCE [LARGE SCALE GENOMIC DNA]</scope>
    <source>
        <strain evidence="3 4">SOSP1-30</strain>
    </source>
</reference>
<dbReference type="Pfam" id="PF00144">
    <property type="entry name" value="Beta-lactamase"/>
    <property type="match status" value="1"/>
</dbReference>
<dbReference type="EMBL" id="BNJG01000001">
    <property type="protein sequence ID" value="GHO51810.1"/>
    <property type="molecule type" value="Genomic_DNA"/>
</dbReference>
<accession>A0ABQ3UGH6</accession>